<dbReference type="OrthoDB" id="78947at2759"/>
<dbReference type="Gene3D" id="3.40.30.10">
    <property type="entry name" value="Glutaredoxin"/>
    <property type="match status" value="1"/>
</dbReference>
<evidence type="ECO:0000256" key="1">
    <source>
        <dbReference type="ARBA" id="ARBA00008987"/>
    </source>
</evidence>
<evidence type="ECO:0000313" key="3">
    <source>
        <dbReference type="EMBL" id="KRX10602.1"/>
    </source>
</evidence>
<dbReference type="EMBL" id="LDAU01000025">
    <property type="protein sequence ID" value="KRX10602.1"/>
    <property type="molecule type" value="Genomic_DNA"/>
</dbReference>
<protein>
    <submittedName>
        <fullName evidence="3">Thioredoxin-like fold</fullName>
    </submittedName>
</protein>
<gene>
    <name evidence="3" type="ORF">PPERSA_05422</name>
</gene>
<dbReference type="AlphaFoldDB" id="A0A0V0R8G9"/>
<sequence length="130" mass="15119">MEGEQREITYKEWEQEYDNKIKSAENYVVIFSGSKDAQGVNWCSDCVEVADSMKQIQKNAQEQNIPCVLVRAGLRDEWRDPENILRTHKYTKITGGIPTVILYQKGSIARKMEYKELQIEGIVQEFLEDL</sequence>
<evidence type="ECO:0000313" key="4">
    <source>
        <dbReference type="Proteomes" id="UP000054937"/>
    </source>
</evidence>
<dbReference type="InterPro" id="IPR036249">
    <property type="entry name" value="Thioredoxin-like_sf"/>
</dbReference>
<name>A0A0V0R8G9_PSEPJ</name>
<comment type="similarity">
    <text evidence="1">Belongs to the thioredoxin family.</text>
</comment>
<dbReference type="InterPro" id="IPR010357">
    <property type="entry name" value="TXNDC17_dom"/>
</dbReference>
<dbReference type="GO" id="GO:0047134">
    <property type="term" value="F:protein-disulfide reductase [NAD(P)H] activity"/>
    <property type="evidence" value="ECO:0007669"/>
    <property type="project" value="InterPro"/>
</dbReference>
<dbReference type="SUPFAM" id="SSF52833">
    <property type="entry name" value="Thioredoxin-like"/>
    <property type="match status" value="1"/>
</dbReference>
<dbReference type="GO" id="GO:0005829">
    <property type="term" value="C:cytosol"/>
    <property type="evidence" value="ECO:0007669"/>
    <property type="project" value="TreeGrafter"/>
</dbReference>
<dbReference type="InterPro" id="IPR045108">
    <property type="entry name" value="TXNDC17-like"/>
</dbReference>
<keyword evidence="4" id="KW-1185">Reference proteome</keyword>
<dbReference type="Proteomes" id="UP000054937">
    <property type="component" value="Unassembled WGS sequence"/>
</dbReference>
<dbReference type="InParanoid" id="A0A0V0R8G9"/>
<accession>A0A0V0R8G9</accession>
<dbReference type="Pfam" id="PF06110">
    <property type="entry name" value="TXD17-like_Trx"/>
    <property type="match status" value="1"/>
</dbReference>
<feature type="domain" description="Thioredoxin" evidence="2">
    <location>
        <begin position="10"/>
        <end position="129"/>
    </location>
</feature>
<organism evidence="3 4">
    <name type="scientific">Pseudocohnilembus persalinus</name>
    <name type="common">Ciliate</name>
    <dbReference type="NCBI Taxonomy" id="266149"/>
    <lineage>
        <taxon>Eukaryota</taxon>
        <taxon>Sar</taxon>
        <taxon>Alveolata</taxon>
        <taxon>Ciliophora</taxon>
        <taxon>Intramacronucleata</taxon>
        <taxon>Oligohymenophorea</taxon>
        <taxon>Scuticociliatia</taxon>
        <taxon>Philasterida</taxon>
        <taxon>Pseudocohnilembidae</taxon>
        <taxon>Pseudocohnilembus</taxon>
    </lineage>
</organism>
<dbReference type="PANTHER" id="PTHR12452">
    <property type="entry name" value="42-9-9 PROTEIN-RELATED"/>
    <property type="match status" value="1"/>
</dbReference>
<comment type="caution">
    <text evidence="3">The sequence shown here is derived from an EMBL/GenBank/DDBJ whole genome shotgun (WGS) entry which is preliminary data.</text>
</comment>
<dbReference type="PANTHER" id="PTHR12452:SF0">
    <property type="entry name" value="THIOREDOXIN DOMAIN-CONTAINING PROTEIN 17"/>
    <property type="match status" value="1"/>
</dbReference>
<reference evidence="3 4" key="1">
    <citation type="journal article" date="2015" name="Sci. Rep.">
        <title>Genome of the facultative scuticociliatosis pathogen Pseudocohnilembus persalinus provides insight into its virulence through horizontal gene transfer.</title>
        <authorList>
            <person name="Xiong J."/>
            <person name="Wang G."/>
            <person name="Cheng J."/>
            <person name="Tian M."/>
            <person name="Pan X."/>
            <person name="Warren A."/>
            <person name="Jiang C."/>
            <person name="Yuan D."/>
            <person name="Miao W."/>
        </authorList>
    </citation>
    <scope>NUCLEOTIDE SEQUENCE [LARGE SCALE GENOMIC DNA]</scope>
    <source>
        <strain evidence="3">36N120E</strain>
    </source>
</reference>
<evidence type="ECO:0000259" key="2">
    <source>
        <dbReference type="Pfam" id="PF06110"/>
    </source>
</evidence>
<dbReference type="OMA" id="WRDPENI"/>
<proteinExistence type="inferred from homology"/>